<keyword evidence="6" id="KW-0788">Thiol protease</keyword>
<dbReference type="PANTHER" id="PTHR13367">
    <property type="entry name" value="UBIQUITIN THIOESTERASE"/>
    <property type="match status" value="1"/>
</dbReference>
<feature type="compositionally biased region" description="Acidic residues" evidence="8">
    <location>
        <begin position="515"/>
        <end position="551"/>
    </location>
</feature>
<feature type="region of interest" description="Disordered" evidence="8">
    <location>
        <begin position="513"/>
        <end position="564"/>
    </location>
</feature>
<name>A0A812J0P5_SYMPI</name>
<dbReference type="GO" id="GO:0004843">
    <property type="term" value="F:cysteine-type deubiquitinase activity"/>
    <property type="evidence" value="ECO:0007669"/>
    <property type="project" value="UniProtKB-EC"/>
</dbReference>
<dbReference type="GO" id="GO:0070530">
    <property type="term" value="F:K63-linked polyubiquitin modification-dependent protein binding"/>
    <property type="evidence" value="ECO:0007669"/>
    <property type="project" value="TreeGrafter"/>
</dbReference>
<dbReference type="GO" id="GO:0005634">
    <property type="term" value="C:nucleus"/>
    <property type="evidence" value="ECO:0007669"/>
    <property type="project" value="TreeGrafter"/>
</dbReference>
<evidence type="ECO:0000313" key="11">
    <source>
        <dbReference type="Proteomes" id="UP000649617"/>
    </source>
</evidence>
<evidence type="ECO:0000256" key="7">
    <source>
        <dbReference type="ARBA" id="ARBA00022837"/>
    </source>
</evidence>
<comment type="caution">
    <text evidence="10">The sequence shown here is derived from an EMBL/GenBank/DDBJ whole genome shotgun (WGS) entry which is preliminary data.</text>
</comment>
<evidence type="ECO:0000256" key="2">
    <source>
        <dbReference type="ARBA" id="ARBA00012759"/>
    </source>
</evidence>
<dbReference type="Pfam" id="PF13202">
    <property type="entry name" value="EF-hand_5"/>
    <property type="match status" value="1"/>
</dbReference>
<evidence type="ECO:0000256" key="4">
    <source>
        <dbReference type="ARBA" id="ARBA00022786"/>
    </source>
</evidence>
<proteinExistence type="predicted"/>
<dbReference type="Gene3D" id="1.10.238.10">
    <property type="entry name" value="EF-hand"/>
    <property type="match status" value="1"/>
</dbReference>
<keyword evidence="11" id="KW-1185">Reference proteome</keyword>
<sequence length="953" mass="106717">MAYRLQGLRSCDLTALIAALQADMKLQSGMAYHRRLANRTFVKLIVKAGGRVRGFSMEGAWLGDRKRLLSGLEVTEVADLEQTILPLEEQMTQLWTLLRAEPCAVEQFLLSVLQPGVGTVDVSDHQLTAAGQDLAGEQLFGLCLGFSGTPNDLLPSRLGRCCYADGVDGRILGTLANTDVVSVVEVDADWTPRALLKLAAGVGGPCFNAFIDVGALITGLSNQETADYLLRVGLQDFAGVVFFSMNGERLVLLRDGWRVVELAQCGLAPSQRFTFYDHVHTTGMDIKQPPAGRAVLTMNKDTTLRDFAQGAYRMRGLGAGQRISVLMTPEVATLVHQCRKACRLASGRISVTLENFLSPSSPTSSPTRQQDADPVVYVLVWSTANGIRQECRKQRLLCQQNFRDVWKRKARLKLESVAVAAIDPNNKSAVDSLRAVSTQVALEDLRSRPEFFGLPARAELQNEKEAGLQEKLRMELSKRKLSPAERTEAEAVLADCWPPECEIDWFDEAPKGDAMEGEQVQEEEQEEEQEQEQEQEQEEEQEKEQEQEGLPEEPANEKFSRADERQQPWSLGSLGHLPSKSFTNSPAPPFYPLSDFAVHRGMMGGDCNFLDELPSFLMVSDNYYRKARGDESRISQTFMALYPGHFHKLRLLFELHRLDEGDASSDNICGEHLTALYKSLGLWGTECTDESCTFGALQRGMATQSLYKYQAGRFFVALSLEEAQHLRAALHRLEFRGAPELSKSRLALRCLGPSPLTLGHENRSRFVLAAFGEPLHAALAPRHDLEAAEQCFHFTNCDDLPRSQLHILLRAIRRAEPEKRLRWWQDLRRCRRRTRESWKRLPISPVFVERDEFKALASDALLQRLRRSLAERQLWPADVFHLLDTHSCGSLGMAEVERGLEWMLGIEKKSSASSLRIGARFPALLDALFRALDEDGDGRINVEEFKAALETDG</sequence>
<dbReference type="EMBL" id="CAJNIZ010001287">
    <property type="protein sequence ID" value="CAE7187732.1"/>
    <property type="molecule type" value="Genomic_DNA"/>
</dbReference>
<gene>
    <name evidence="10" type="ORF">SPIL2461_LOCUS1345</name>
</gene>
<dbReference type="AlphaFoldDB" id="A0A812J0P5"/>
<evidence type="ECO:0000256" key="8">
    <source>
        <dbReference type="SAM" id="MobiDB-lite"/>
    </source>
</evidence>
<protein>
    <recommendedName>
        <fullName evidence="2">ubiquitinyl hydrolase 1</fullName>
        <ecNumber evidence="2">3.4.19.12</ecNumber>
    </recommendedName>
</protein>
<reference evidence="10" key="1">
    <citation type="submission" date="2021-02" db="EMBL/GenBank/DDBJ databases">
        <authorList>
            <person name="Dougan E. K."/>
            <person name="Rhodes N."/>
            <person name="Thang M."/>
            <person name="Chan C."/>
        </authorList>
    </citation>
    <scope>NUCLEOTIDE SEQUENCE</scope>
</reference>
<keyword evidence="4" id="KW-0833">Ubl conjugation pathway</keyword>
<dbReference type="GO" id="GO:0005737">
    <property type="term" value="C:cytoplasm"/>
    <property type="evidence" value="ECO:0007669"/>
    <property type="project" value="TreeGrafter"/>
</dbReference>
<dbReference type="InterPro" id="IPR011992">
    <property type="entry name" value="EF-hand-dom_pair"/>
</dbReference>
<evidence type="ECO:0000256" key="3">
    <source>
        <dbReference type="ARBA" id="ARBA00022670"/>
    </source>
</evidence>
<dbReference type="InterPro" id="IPR002048">
    <property type="entry name" value="EF_hand_dom"/>
</dbReference>
<feature type="domain" description="EF-hand" evidence="9">
    <location>
        <begin position="920"/>
        <end position="953"/>
    </location>
</feature>
<dbReference type="Proteomes" id="UP000649617">
    <property type="component" value="Unassembled WGS sequence"/>
</dbReference>
<evidence type="ECO:0000256" key="6">
    <source>
        <dbReference type="ARBA" id="ARBA00022807"/>
    </source>
</evidence>
<dbReference type="GO" id="GO:0071947">
    <property type="term" value="P:protein deubiquitination involved in ubiquitin-dependent protein catabolic process"/>
    <property type="evidence" value="ECO:0007669"/>
    <property type="project" value="TreeGrafter"/>
</dbReference>
<feature type="compositionally biased region" description="Basic and acidic residues" evidence="8">
    <location>
        <begin position="555"/>
        <end position="564"/>
    </location>
</feature>
<dbReference type="EC" id="3.4.19.12" evidence="2"/>
<dbReference type="InterPro" id="IPR018247">
    <property type="entry name" value="EF_Hand_1_Ca_BS"/>
</dbReference>
<comment type="catalytic activity">
    <reaction evidence="1">
        <text>Thiol-dependent hydrolysis of ester, thioester, amide, peptide and isopeptide bonds formed by the C-terminal Gly of ubiquitin (a 76-residue protein attached to proteins as an intracellular targeting signal).</text>
        <dbReference type="EC" id="3.4.19.12"/>
    </reaction>
</comment>
<dbReference type="SUPFAM" id="SSF47473">
    <property type="entry name" value="EF-hand"/>
    <property type="match status" value="1"/>
</dbReference>
<keyword evidence="5" id="KW-0378">Hydrolase</keyword>
<organism evidence="10 11">
    <name type="scientific">Symbiodinium pilosum</name>
    <name type="common">Dinoflagellate</name>
    <dbReference type="NCBI Taxonomy" id="2952"/>
    <lineage>
        <taxon>Eukaryota</taxon>
        <taxon>Sar</taxon>
        <taxon>Alveolata</taxon>
        <taxon>Dinophyceae</taxon>
        <taxon>Suessiales</taxon>
        <taxon>Symbiodiniaceae</taxon>
        <taxon>Symbiodinium</taxon>
    </lineage>
</organism>
<dbReference type="SMART" id="SM00054">
    <property type="entry name" value="EFh"/>
    <property type="match status" value="1"/>
</dbReference>
<dbReference type="OrthoDB" id="2684236at2759"/>
<dbReference type="PROSITE" id="PS00018">
    <property type="entry name" value="EF_HAND_1"/>
    <property type="match status" value="1"/>
</dbReference>
<dbReference type="PROSITE" id="PS50222">
    <property type="entry name" value="EF_HAND_2"/>
    <property type="match status" value="1"/>
</dbReference>
<keyword evidence="3" id="KW-0645">Protease</keyword>
<evidence type="ECO:0000259" key="9">
    <source>
        <dbReference type="PROSITE" id="PS50222"/>
    </source>
</evidence>
<accession>A0A812J0P5</accession>
<evidence type="ECO:0000256" key="5">
    <source>
        <dbReference type="ARBA" id="ARBA00022801"/>
    </source>
</evidence>
<dbReference type="InterPro" id="IPR051346">
    <property type="entry name" value="OTU_Deubiquitinase"/>
</dbReference>
<evidence type="ECO:0000256" key="1">
    <source>
        <dbReference type="ARBA" id="ARBA00000707"/>
    </source>
</evidence>
<keyword evidence="7" id="KW-0106">Calcium</keyword>
<evidence type="ECO:0000313" key="10">
    <source>
        <dbReference type="EMBL" id="CAE7187732.1"/>
    </source>
</evidence>
<dbReference type="GO" id="GO:0005509">
    <property type="term" value="F:calcium ion binding"/>
    <property type="evidence" value="ECO:0007669"/>
    <property type="project" value="InterPro"/>
</dbReference>
<dbReference type="PANTHER" id="PTHR13367:SF28">
    <property type="entry name" value="UBIQUITIN THIOESTERASE ZRANB1"/>
    <property type="match status" value="1"/>
</dbReference>